<name>A0A378N8T7_MANHA</name>
<reference evidence="1 2" key="1">
    <citation type="submission" date="2018-06" db="EMBL/GenBank/DDBJ databases">
        <authorList>
            <consortium name="Pathogen Informatics"/>
            <person name="Doyle S."/>
        </authorList>
    </citation>
    <scope>NUCLEOTIDE SEQUENCE [LARGE SCALE GENOMIC DNA]</scope>
    <source>
        <strain evidence="1 2">NCTC10638</strain>
    </source>
</reference>
<dbReference type="InterPro" id="IPR016167">
    <property type="entry name" value="FAD-bd_PCMH_sub1"/>
</dbReference>
<organism evidence="1 2">
    <name type="scientific">Mannheimia haemolytica</name>
    <name type="common">Pasteurella haemolytica</name>
    <dbReference type="NCBI Taxonomy" id="75985"/>
    <lineage>
        <taxon>Bacteria</taxon>
        <taxon>Pseudomonadati</taxon>
        <taxon>Pseudomonadota</taxon>
        <taxon>Gammaproteobacteria</taxon>
        <taxon>Pasteurellales</taxon>
        <taxon>Pasteurellaceae</taxon>
        <taxon>Mannheimia</taxon>
    </lineage>
</organism>
<evidence type="ECO:0000313" key="2">
    <source>
        <dbReference type="Proteomes" id="UP000254802"/>
    </source>
</evidence>
<accession>A0A378N8T7</accession>
<protein>
    <submittedName>
        <fullName evidence="1">D-lactate dehydrogenase</fullName>
        <ecNumber evidence="1">1.1.1.28</ecNumber>
    </submittedName>
</protein>
<dbReference type="SUPFAM" id="SSF56176">
    <property type="entry name" value="FAD-binding/transporter-associated domain-like"/>
    <property type="match status" value="1"/>
</dbReference>
<gene>
    <name evidence="1" type="primary">dld_4</name>
    <name evidence="1" type="ORF">NCTC10638_03280</name>
</gene>
<dbReference type="GO" id="GO:0008720">
    <property type="term" value="F:D-lactate dehydrogenase (NAD+) activity"/>
    <property type="evidence" value="ECO:0007669"/>
    <property type="project" value="UniProtKB-EC"/>
</dbReference>
<evidence type="ECO:0000313" key="1">
    <source>
        <dbReference type="EMBL" id="STY64105.1"/>
    </source>
</evidence>
<dbReference type="EMBL" id="UGPN01000002">
    <property type="protein sequence ID" value="STY64105.1"/>
    <property type="molecule type" value="Genomic_DNA"/>
</dbReference>
<dbReference type="InterPro" id="IPR036318">
    <property type="entry name" value="FAD-bd_PCMH-like_sf"/>
</dbReference>
<sequence length="86" mass="10026">MSNNSLISQLTEIVGQSYIITDPTKTEAYRSGYRFGTGSAIAVVKPTTLLEYWNVLKSLCRRRCHCYLTSGQYRINRWFNTKRQRL</sequence>
<proteinExistence type="predicted"/>
<dbReference type="AlphaFoldDB" id="A0A378N8T7"/>
<dbReference type="Gene3D" id="3.30.43.10">
    <property type="entry name" value="Uridine Diphospho-n-acetylenolpyruvylglucosamine Reductase, domain 2"/>
    <property type="match status" value="1"/>
</dbReference>
<keyword evidence="1" id="KW-0560">Oxidoreductase</keyword>
<dbReference type="GO" id="GO:0050660">
    <property type="term" value="F:flavin adenine dinucleotide binding"/>
    <property type="evidence" value="ECO:0007669"/>
    <property type="project" value="InterPro"/>
</dbReference>
<dbReference type="EC" id="1.1.1.28" evidence="1"/>
<dbReference type="Proteomes" id="UP000254802">
    <property type="component" value="Unassembled WGS sequence"/>
</dbReference>